<dbReference type="PANTHER" id="PTHR35007:SF2">
    <property type="entry name" value="PILUS ASSEMBLE PROTEIN"/>
    <property type="match status" value="1"/>
</dbReference>
<keyword evidence="4 6" id="KW-1133">Transmembrane helix</keyword>
<feature type="transmembrane region" description="Helical" evidence="6">
    <location>
        <begin position="91"/>
        <end position="110"/>
    </location>
</feature>
<evidence type="ECO:0000256" key="4">
    <source>
        <dbReference type="ARBA" id="ARBA00022989"/>
    </source>
</evidence>
<dbReference type="AlphaFoldDB" id="A0A395JNJ4"/>
<protein>
    <submittedName>
        <fullName evidence="8">Tight adherence protein C</fullName>
    </submittedName>
</protein>
<proteinExistence type="predicted"/>
<evidence type="ECO:0000259" key="7">
    <source>
        <dbReference type="Pfam" id="PF00482"/>
    </source>
</evidence>
<gene>
    <name evidence="8" type="ORF">DFR28_102797</name>
</gene>
<dbReference type="EMBL" id="QNRT01000002">
    <property type="protein sequence ID" value="RBP51377.1"/>
    <property type="molecule type" value="Genomic_DNA"/>
</dbReference>
<evidence type="ECO:0000256" key="3">
    <source>
        <dbReference type="ARBA" id="ARBA00022692"/>
    </source>
</evidence>
<accession>A0A395JNJ4</accession>
<evidence type="ECO:0000313" key="8">
    <source>
        <dbReference type="EMBL" id="RBP51377.1"/>
    </source>
</evidence>
<keyword evidence="2" id="KW-1003">Cell membrane</keyword>
<dbReference type="OrthoDB" id="9810662at2"/>
<keyword evidence="3 6" id="KW-0812">Transmembrane</keyword>
<evidence type="ECO:0000256" key="2">
    <source>
        <dbReference type="ARBA" id="ARBA00022475"/>
    </source>
</evidence>
<sequence length="292" mass="33205">MFNQFFIIVVGLLFSVSLCVLIFAVRNIGHTIPKDDRRYKDPLPFKMKLIWPLANFFAHYIGRFLSIEYIEQSKRKLQRAELIYLMEPEQLFGLQITSALIASVLAGVALNMIDMFTWMYVMMAAILGFFLPLISANDRRKKREKQLIRSLPVYLDFITMAIEAGMNLSGAMQQAVEKGPPGPMGVEFNTVLRDVRAGMSRIDALRLMATRLNLKEINSLVAALAQAESTGASLSETLRIQSSQRRVERFQKAEKMAMEAPVKLTFPLVAFIFPCTFVVLFFPIVLKFIMET</sequence>
<evidence type="ECO:0000256" key="5">
    <source>
        <dbReference type="ARBA" id="ARBA00023136"/>
    </source>
</evidence>
<feature type="domain" description="Type II secretion system protein GspF" evidence="7">
    <location>
        <begin position="155"/>
        <end position="280"/>
    </location>
</feature>
<comment type="caution">
    <text evidence="8">The sequence shown here is derived from an EMBL/GenBank/DDBJ whole genome shotgun (WGS) entry which is preliminary data.</text>
</comment>
<evidence type="ECO:0000256" key="6">
    <source>
        <dbReference type="SAM" id="Phobius"/>
    </source>
</evidence>
<keyword evidence="5 6" id="KW-0472">Membrane</keyword>
<comment type="subcellular location">
    <subcellularLocation>
        <location evidence="1">Cell membrane</location>
        <topology evidence="1">Multi-pass membrane protein</topology>
    </subcellularLocation>
</comment>
<keyword evidence="9" id="KW-1185">Reference proteome</keyword>
<feature type="transmembrane region" description="Helical" evidence="6">
    <location>
        <begin position="264"/>
        <end position="286"/>
    </location>
</feature>
<dbReference type="InterPro" id="IPR018076">
    <property type="entry name" value="T2SS_GspF_dom"/>
</dbReference>
<reference evidence="8 9" key="1">
    <citation type="submission" date="2018-06" db="EMBL/GenBank/DDBJ databases">
        <title>Genomic Encyclopedia of Type Strains, Phase IV (KMG-IV): sequencing the most valuable type-strain genomes for metagenomic binning, comparative biology and taxonomic classification.</title>
        <authorList>
            <person name="Goeker M."/>
        </authorList>
    </citation>
    <scope>NUCLEOTIDE SEQUENCE [LARGE SCALE GENOMIC DNA]</scope>
    <source>
        <strain evidence="8 9">DSM 24032</strain>
    </source>
</reference>
<feature type="transmembrane region" description="Helical" evidence="6">
    <location>
        <begin position="49"/>
        <end position="70"/>
    </location>
</feature>
<dbReference type="RefSeq" id="WP_113954148.1">
    <property type="nucleotide sequence ID" value="NZ_QNRT01000002.1"/>
</dbReference>
<evidence type="ECO:0000256" key="1">
    <source>
        <dbReference type="ARBA" id="ARBA00004651"/>
    </source>
</evidence>
<dbReference type="PANTHER" id="PTHR35007">
    <property type="entry name" value="INTEGRAL MEMBRANE PROTEIN-RELATED"/>
    <property type="match status" value="1"/>
</dbReference>
<name>A0A395JNJ4_9GAMM</name>
<dbReference type="InParanoid" id="A0A395JNJ4"/>
<feature type="transmembrane region" description="Helical" evidence="6">
    <location>
        <begin position="116"/>
        <end position="136"/>
    </location>
</feature>
<dbReference type="Pfam" id="PF00482">
    <property type="entry name" value="T2SSF"/>
    <property type="match status" value="1"/>
</dbReference>
<feature type="transmembrane region" description="Helical" evidence="6">
    <location>
        <begin position="5"/>
        <end position="29"/>
    </location>
</feature>
<dbReference type="GO" id="GO:0005886">
    <property type="term" value="C:plasma membrane"/>
    <property type="evidence" value="ECO:0007669"/>
    <property type="project" value="UniProtKB-SubCell"/>
</dbReference>
<dbReference type="Proteomes" id="UP000253083">
    <property type="component" value="Unassembled WGS sequence"/>
</dbReference>
<organism evidence="8 9">
    <name type="scientific">Arenicella xantha</name>
    <dbReference type="NCBI Taxonomy" id="644221"/>
    <lineage>
        <taxon>Bacteria</taxon>
        <taxon>Pseudomonadati</taxon>
        <taxon>Pseudomonadota</taxon>
        <taxon>Gammaproteobacteria</taxon>
        <taxon>Arenicellales</taxon>
        <taxon>Arenicellaceae</taxon>
        <taxon>Arenicella</taxon>
    </lineage>
</organism>
<evidence type="ECO:0000313" key="9">
    <source>
        <dbReference type="Proteomes" id="UP000253083"/>
    </source>
</evidence>